<protein>
    <submittedName>
        <fullName evidence="1">Uncharacterized protein</fullName>
    </submittedName>
</protein>
<sequence length="52" mass="6141">MSGNDAEKIKKTEFIDDLIKKLAAEKIQKIRDETNKRVLERIKFDDTLSKFE</sequence>
<comment type="caution">
    <text evidence="1">The sequence shown here is derived from an EMBL/GenBank/DDBJ whole genome shotgun (WGS) entry which is preliminary data.</text>
</comment>
<dbReference type="RefSeq" id="WP_250421114.1">
    <property type="nucleotide sequence ID" value="NZ_JAJKBJ010000009.1"/>
</dbReference>
<dbReference type="EMBL" id="JAJKBJ010000009">
    <property type="protein sequence ID" value="MCL9684203.1"/>
    <property type="molecule type" value="Genomic_DNA"/>
</dbReference>
<accession>A0A9X2ICX9</accession>
<gene>
    <name evidence="1" type="ORF">LOX96_08880</name>
</gene>
<dbReference type="Proteomes" id="UP001139721">
    <property type="component" value="Unassembled WGS sequence"/>
</dbReference>
<proteinExistence type="predicted"/>
<name>A0A9X2ICX9_9GAMM</name>
<keyword evidence="2" id="KW-1185">Reference proteome</keyword>
<dbReference type="AlphaFoldDB" id="A0A9X2ICX9"/>
<organism evidence="1 2">
    <name type="scientific">Legionella maioricensis</name>
    <dbReference type="NCBI Taxonomy" id="2896528"/>
    <lineage>
        <taxon>Bacteria</taxon>
        <taxon>Pseudomonadati</taxon>
        <taxon>Pseudomonadota</taxon>
        <taxon>Gammaproteobacteria</taxon>
        <taxon>Legionellales</taxon>
        <taxon>Legionellaceae</taxon>
        <taxon>Legionella</taxon>
    </lineage>
</organism>
<reference evidence="1" key="1">
    <citation type="submission" date="2021-11" db="EMBL/GenBank/DDBJ databases">
        <title>Legionella maioricencis sp. nov., a new species isolated from hot water samples in Mallorca.</title>
        <authorList>
            <person name="Crespi S."/>
            <person name="Drasar V."/>
            <person name="Salva-Serra F."/>
            <person name="Jaen-Luchoro D."/>
            <person name="Pineiro-Iglesias B."/>
            <person name="Aliaga F."/>
            <person name="Fernandez-Juarez V."/>
            <person name="Coll G."/>
            <person name="Moore E.R.B."/>
            <person name="Bennasar-Figueras A."/>
        </authorList>
    </citation>
    <scope>NUCLEOTIDE SEQUENCE</scope>
    <source>
        <strain evidence="1">HCPI-6</strain>
    </source>
</reference>
<evidence type="ECO:0000313" key="1">
    <source>
        <dbReference type="EMBL" id="MCL9684203.1"/>
    </source>
</evidence>
<evidence type="ECO:0000313" key="2">
    <source>
        <dbReference type="Proteomes" id="UP001139721"/>
    </source>
</evidence>